<reference evidence="1" key="1">
    <citation type="journal article" date="2020" name="Nature">
        <title>Giant virus diversity and host interactions through global metagenomics.</title>
        <authorList>
            <person name="Schulz F."/>
            <person name="Roux S."/>
            <person name="Paez-Espino D."/>
            <person name="Jungbluth S."/>
            <person name="Walsh D.A."/>
            <person name="Denef V.J."/>
            <person name="McMahon K.D."/>
            <person name="Konstantinidis K.T."/>
            <person name="Eloe-Fadrosh E.A."/>
            <person name="Kyrpides N.C."/>
            <person name="Woyke T."/>
        </authorList>
    </citation>
    <scope>NUCLEOTIDE SEQUENCE</scope>
    <source>
        <strain evidence="1">GVMAG-M-3300024252-29</strain>
    </source>
</reference>
<proteinExistence type="predicted"/>
<sequence length="174" mass="19915">MYIDNMNTNNEESASQITDMNNNRIYDRNVPSSSLQPYFSLRPTQTKYTKFMTDIPPVQSSVPLKQVPSYSPHTTFYPANKNAPWNGFATNVDVESDMRNQFYALQACPQATYVPQSESDLYTLRSFAHASKPNAQTHPLLFNEQRFDMFNPNVTGLSDGIFNNHTRQDIKNSK</sequence>
<protein>
    <submittedName>
        <fullName evidence="1">Uncharacterized protein</fullName>
    </submittedName>
</protein>
<evidence type="ECO:0000313" key="1">
    <source>
        <dbReference type="EMBL" id="QHT93641.1"/>
    </source>
</evidence>
<dbReference type="EMBL" id="MN740209">
    <property type="protein sequence ID" value="QHT93641.1"/>
    <property type="molecule type" value="Genomic_DNA"/>
</dbReference>
<dbReference type="AlphaFoldDB" id="A0A6C0IK84"/>
<name>A0A6C0IK84_9ZZZZ</name>
<accession>A0A6C0IK84</accession>
<organism evidence="1">
    <name type="scientific">viral metagenome</name>
    <dbReference type="NCBI Taxonomy" id="1070528"/>
    <lineage>
        <taxon>unclassified sequences</taxon>
        <taxon>metagenomes</taxon>
        <taxon>organismal metagenomes</taxon>
    </lineage>
</organism>